<dbReference type="InterPro" id="IPR023753">
    <property type="entry name" value="FAD/NAD-binding_dom"/>
</dbReference>
<gene>
    <name evidence="6" type="ORF">HNR15_003401</name>
</gene>
<keyword evidence="4" id="KW-0560">Oxidoreductase</keyword>
<dbReference type="Gene3D" id="3.50.50.60">
    <property type="entry name" value="FAD/NAD(P)-binding domain"/>
    <property type="match status" value="2"/>
</dbReference>
<dbReference type="SUPFAM" id="SSF55424">
    <property type="entry name" value="FAD/NAD-linked reductases, dimerisation (C-terminal) domain"/>
    <property type="match status" value="1"/>
</dbReference>
<dbReference type="PRINTS" id="PR00368">
    <property type="entry name" value="FADPNR"/>
</dbReference>
<dbReference type="Gene3D" id="3.30.390.30">
    <property type="match status" value="1"/>
</dbReference>
<dbReference type="PANTHER" id="PTHR43557:SF2">
    <property type="entry name" value="RIESKE DOMAIN-CONTAINING PROTEIN-RELATED"/>
    <property type="match status" value="1"/>
</dbReference>
<sequence>MAHHPLVVVGSGPAGIAAARAYLDAGGDGPATLFTADVDLPYQRPPLSKEMLRDTTSAPHVVPILDDEQGLSGVDVLLGRPVAHVDPLHHTVTVGDDEHTYDRLVLAPGAHPTPLPVADDDAQVLYLRSLRDARALSTAAAHARTAVVIGSGFIGCEAAASLAMRGIETTLVTSEHGPQAARLGAHASEVITGWLTELGVRLVTDATVTGVHAPRTVHTDDGRTHAADLVLAAIGVTPSTDFLQDSGFAMYDGRIVVDERLRTTMRDVWAAGDAVHAHHARAGRTLSVEHWGDASTMGEIAGGGAAGHDAEWSDPPGFWSEIGAHQLKYSAWGDGWDDVSVTERTGGFTMRYGRDGQLAGVLTYGADDDYEAAADQLGRARFSSAGSGDDQ</sequence>
<dbReference type="RefSeq" id="WP_179483495.1">
    <property type="nucleotide sequence ID" value="NZ_JACCFW010000001.1"/>
</dbReference>
<keyword evidence="3" id="KW-0274">FAD</keyword>
<dbReference type="InterPro" id="IPR016156">
    <property type="entry name" value="FAD/NAD-linked_Rdtase_dimer_sf"/>
</dbReference>
<dbReference type="Proteomes" id="UP000571817">
    <property type="component" value="Unassembled WGS sequence"/>
</dbReference>
<evidence type="ECO:0000313" key="7">
    <source>
        <dbReference type="Proteomes" id="UP000571817"/>
    </source>
</evidence>
<dbReference type="PANTHER" id="PTHR43557">
    <property type="entry name" value="APOPTOSIS-INDUCING FACTOR 1"/>
    <property type="match status" value="1"/>
</dbReference>
<evidence type="ECO:0000256" key="4">
    <source>
        <dbReference type="ARBA" id="ARBA00023002"/>
    </source>
</evidence>
<name>A0A853DI48_9MICO</name>
<evidence type="ECO:0000256" key="3">
    <source>
        <dbReference type="ARBA" id="ARBA00022827"/>
    </source>
</evidence>
<dbReference type="SUPFAM" id="SSF51905">
    <property type="entry name" value="FAD/NAD(P)-binding domain"/>
    <property type="match status" value="1"/>
</dbReference>
<dbReference type="InterPro" id="IPR036188">
    <property type="entry name" value="FAD/NAD-bd_sf"/>
</dbReference>
<evidence type="ECO:0000256" key="2">
    <source>
        <dbReference type="ARBA" id="ARBA00022630"/>
    </source>
</evidence>
<protein>
    <submittedName>
        <fullName evidence="6">NADPH-dependent 2,4-dienoyl-CoA reductase/sulfur reductase-like enzyme</fullName>
    </submittedName>
</protein>
<evidence type="ECO:0000259" key="5">
    <source>
        <dbReference type="Pfam" id="PF07992"/>
    </source>
</evidence>
<keyword evidence="7" id="KW-1185">Reference proteome</keyword>
<dbReference type="PRINTS" id="PR00411">
    <property type="entry name" value="PNDRDTASEI"/>
</dbReference>
<comment type="cofactor">
    <cofactor evidence="1">
        <name>FAD</name>
        <dbReference type="ChEBI" id="CHEBI:57692"/>
    </cofactor>
</comment>
<proteinExistence type="predicted"/>
<accession>A0A853DI48</accession>
<dbReference type="InterPro" id="IPR050446">
    <property type="entry name" value="FAD-oxidoreductase/Apoptosis"/>
</dbReference>
<dbReference type="GO" id="GO:0005737">
    <property type="term" value="C:cytoplasm"/>
    <property type="evidence" value="ECO:0007669"/>
    <property type="project" value="TreeGrafter"/>
</dbReference>
<feature type="domain" description="FAD/NAD(P)-binding" evidence="5">
    <location>
        <begin position="6"/>
        <end position="291"/>
    </location>
</feature>
<keyword evidence="2" id="KW-0285">Flavoprotein</keyword>
<comment type="caution">
    <text evidence="6">The sequence shown here is derived from an EMBL/GenBank/DDBJ whole genome shotgun (WGS) entry which is preliminary data.</text>
</comment>
<dbReference type="Pfam" id="PF07992">
    <property type="entry name" value="Pyr_redox_2"/>
    <property type="match status" value="1"/>
</dbReference>
<dbReference type="AlphaFoldDB" id="A0A853DI48"/>
<organism evidence="6 7">
    <name type="scientific">Allobranchiibius huperziae</name>
    <dbReference type="NCBI Taxonomy" id="1874116"/>
    <lineage>
        <taxon>Bacteria</taxon>
        <taxon>Bacillati</taxon>
        <taxon>Actinomycetota</taxon>
        <taxon>Actinomycetes</taxon>
        <taxon>Micrococcales</taxon>
        <taxon>Dermacoccaceae</taxon>
        <taxon>Allobranchiibius</taxon>
    </lineage>
</organism>
<evidence type="ECO:0000256" key="1">
    <source>
        <dbReference type="ARBA" id="ARBA00001974"/>
    </source>
</evidence>
<dbReference type="GO" id="GO:0016651">
    <property type="term" value="F:oxidoreductase activity, acting on NAD(P)H"/>
    <property type="evidence" value="ECO:0007669"/>
    <property type="project" value="TreeGrafter"/>
</dbReference>
<dbReference type="EMBL" id="JACCFW010000001">
    <property type="protein sequence ID" value="NYJ76438.1"/>
    <property type="molecule type" value="Genomic_DNA"/>
</dbReference>
<evidence type="ECO:0000313" key="6">
    <source>
        <dbReference type="EMBL" id="NYJ76438.1"/>
    </source>
</evidence>
<reference evidence="6 7" key="1">
    <citation type="submission" date="2020-07" db="EMBL/GenBank/DDBJ databases">
        <title>Sequencing the genomes of 1000 actinobacteria strains.</title>
        <authorList>
            <person name="Klenk H.-P."/>
        </authorList>
    </citation>
    <scope>NUCLEOTIDE SEQUENCE [LARGE SCALE GENOMIC DNA]</scope>
    <source>
        <strain evidence="6 7">DSM 29531</strain>
    </source>
</reference>